<name>C8W5M1_DESAS</name>
<reference evidence="1 2" key="1">
    <citation type="journal article" date="2009" name="Stand. Genomic Sci.">
        <title>Complete genome sequence of Desulfotomaculum acetoxidans type strain (5575).</title>
        <authorList>
            <person name="Spring S."/>
            <person name="Lapidus A."/>
            <person name="Schroder M."/>
            <person name="Gleim D."/>
            <person name="Sims D."/>
            <person name="Meincke L."/>
            <person name="Glavina Del Rio T."/>
            <person name="Tice H."/>
            <person name="Copeland A."/>
            <person name="Cheng J.F."/>
            <person name="Lucas S."/>
            <person name="Chen F."/>
            <person name="Nolan M."/>
            <person name="Bruce D."/>
            <person name="Goodwin L."/>
            <person name="Pitluck S."/>
            <person name="Ivanova N."/>
            <person name="Mavromatis K."/>
            <person name="Mikhailova N."/>
            <person name="Pati A."/>
            <person name="Chen A."/>
            <person name="Palaniappan K."/>
            <person name="Land M."/>
            <person name="Hauser L."/>
            <person name="Chang Y.J."/>
            <person name="Jeffries C.D."/>
            <person name="Chain P."/>
            <person name="Saunders E."/>
            <person name="Brettin T."/>
            <person name="Detter J.C."/>
            <person name="Goker M."/>
            <person name="Bristow J."/>
            <person name="Eisen J.A."/>
            <person name="Markowitz V."/>
            <person name="Hugenholtz P."/>
            <person name="Kyrpides N.C."/>
            <person name="Klenk H.P."/>
            <person name="Han C."/>
        </authorList>
    </citation>
    <scope>NUCLEOTIDE SEQUENCE [LARGE SCALE GENOMIC DNA]</scope>
    <source>
        <strain evidence="2">ATCC 49208 / DSM 771 / VKM B-1644</strain>
    </source>
</reference>
<dbReference type="RefSeq" id="WP_015758712.1">
    <property type="nucleotide sequence ID" value="NC_013216.1"/>
</dbReference>
<evidence type="ECO:0000313" key="1">
    <source>
        <dbReference type="EMBL" id="ACV64021.1"/>
    </source>
</evidence>
<dbReference type="HOGENOM" id="CLU_3006739_0_0_9"/>
<accession>C8W5M1</accession>
<gene>
    <name evidence="1" type="ordered locus">Dtox_3287</name>
</gene>
<keyword evidence="2" id="KW-1185">Reference proteome</keyword>
<dbReference type="Proteomes" id="UP000002217">
    <property type="component" value="Chromosome"/>
</dbReference>
<dbReference type="STRING" id="485916.Dtox_3287"/>
<sequence>MNLFLTSIMEVPYLNTQKLRGKAVSMVNNSRGYVPLREAIKNRTEIRYMGDRDDED</sequence>
<evidence type="ECO:0000313" key="2">
    <source>
        <dbReference type="Proteomes" id="UP000002217"/>
    </source>
</evidence>
<proteinExistence type="predicted"/>
<dbReference type="KEGG" id="dae:Dtox_3287"/>
<dbReference type="EMBL" id="CP001720">
    <property type="protein sequence ID" value="ACV64021.1"/>
    <property type="molecule type" value="Genomic_DNA"/>
</dbReference>
<dbReference type="AlphaFoldDB" id="C8W5M1"/>
<organism evidence="1 2">
    <name type="scientific">Desulfofarcimen acetoxidans (strain ATCC 49208 / DSM 771 / KCTC 5769 / VKM B-1644 / 5575)</name>
    <name type="common">Desulfotomaculum acetoxidans</name>
    <dbReference type="NCBI Taxonomy" id="485916"/>
    <lineage>
        <taxon>Bacteria</taxon>
        <taxon>Bacillati</taxon>
        <taxon>Bacillota</taxon>
        <taxon>Clostridia</taxon>
        <taxon>Eubacteriales</taxon>
        <taxon>Peptococcaceae</taxon>
        <taxon>Desulfofarcimen</taxon>
    </lineage>
</organism>
<dbReference type="eggNOG" id="COG0864">
    <property type="taxonomic scope" value="Bacteria"/>
</dbReference>
<protein>
    <submittedName>
        <fullName evidence="1">Uncharacterized protein</fullName>
    </submittedName>
</protein>